<feature type="domain" description="PRISE-like Rossmann-fold" evidence="2">
    <location>
        <begin position="73"/>
        <end position="166"/>
    </location>
</feature>
<dbReference type="PANTHER" id="PTHR32487:SF0">
    <property type="entry name" value="3-OXO-DELTA(4,5)-STEROID 5-BETA-REDUCTASE"/>
    <property type="match status" value="1"/>
</dbReference>
<organism evidence="3 4">
    <name type="scientific">[Torrubiella] hemipterigena</name>
    <dbReference type="NCBI Taxonomy" id="1531966"/>
    <lineage>
        <taxon>Eukaryota</taxon>
        <taxon>Fungi</taxon>
        <taxon>Dikarya</taxon>
        <taxon>Ascomycota</taxon>
        <taxon>Pezizomycotina</taxon>
        <taxon>Sordariomycetes</taxon>
        <taxon>Hypocreomycetidae</taxon>
        <taxon>Hypocreales</taxon>
        <taxon>Clavicipitaceae</taxon>
        <taxon>Clavicipitaceae incertae sedis</taxon>
        <taxon>'Torrubiella' clade</taxon>
    </lineage>
</organism>
<dbReference type="Gene3D" id="3.40.50.720">
    <property type="entry name" value="NAD(P)-binding Rossmann-like Domain"/>
    <property type="match status" value="2"/>
</dbReference>
<dbReference type="EMBL" id="CDHN01000001">
    <property type="protein sequence ID" value="CEJ80853.1"/>
    <property type="molecule type" value="Genomic_DNA"/>
</dbReference>
<feature type="compositionally biased region" description="Polar residues" evidence="1">
    <location>
        <begin position="235"/>
        <end position="246"/>
    </location>
</feature>
<reference evidence="3 4" key="1">
    <citation type="journal article" date="2015" name="Genome Announc.">
        <title>Draft Genome Sequence and Gene Annotation of the Entomopathogenic Fungus Verticillium hemipterigenum.</title>
        <authorList>
            <person name="Horn F."/>
            <person name="Habel A."/>
            <person name="Scharf D.H."/>
            <person name="Dworschak J."/>
            <person name="Brakhage A.A."/>
            <person name="Guthke R."/>
            <person name="Hertweck C."/>
            <person name="Linde J."/>
        </authorList>
    </citation>
    <scope>NUCLEOTIDE SEQUENCE [LARGE SCALE GENOMIC DNA]</scope>
</reference>
<dbReference type="Proteomes" id="UP000039046">
    <property type="component" value="Unassembled WGS sequence"/>
</dbReference>
<dbReference type="Pfam" id="PF22917">
    <property type="entry name" value="PRISE"/>
    <property type="match status" value="1"/>
</dbReference>
<sequence>MGKVAFVAGANGITGPYILEHLCKNSDASDWSEFIATSFSLLNILVKDDRIKFILLDFTKPASELIDAMRPVCGRVTHAFFSSYLHNDDFAELNVANARLFQNFIDALLAVAPNLEACVLQTGGKHYNVHLGPVPSPAREEDPRIETSMGNFYFAQEDYLMAKHKESGGYDDVSDARLVADISVWAATTPSAGNEAFNVANGDTICWQHLWPRLAAYVGAKASSNQAFTKPRPSVGQTQLEKSLYE</sequence>
<dbReference type="PANTHER" id="PTHR32487">
    <property type="entry name" value="3-OXO-DELTA(4,5)-STEROID 5-BETA-REDUCTASE"/>
    <property type="match status" value="1"/>
</dbReference>
<dbReference type="HOGENOM" id="CLU_1129750_0_0_1"/>
<evidence type="ECO:0000256" key="1">
    <source>
        <dbReference type="SAM" id="MobiDB-lite"/>
    </source>
</evidence>
<name>A0A0A1SKS4_9HYPO</name>
<gene>
    <name evidence="3" type="ORF">VHEMI01013</name>
</gene>
<feature type="region of interest" description="Disordered" evidence="1">
    <location>
        <begin position="226"/>
        <end position="246"/>
    </location>
</feature>
<evidence type="ECO:0000313" key="4">
    <source>
        <dbReference type="Proteomes" id="UP000039046"/>
    </source>
</evidence>
<proteinExistence type="predicted"/>
<dbReference type="SUPFAM" id="SSF51735">
    <property type="entry name" value="NAD(P)-binding Rossmann-fold domains"/>
    <property type="match status" value="1"/>
</dbReference>
<dbReference type="OrthoDB" id="1731983at2759"/>
<dbReference type="InterPro" id="IPR036291">
    <property type="entry name" value="NAD(P)-bd_dom_sf"/>
</dbReference>
<dbReference type="STRING" id="1531966.A0A0A1SKS4"/>
<protein>
    <recommendedName>
        <fullName evidence="2">PRISE-like Rossmann-fold domain-containing protein</fullName>
    </recommendedName>
</protein>
<dbReference type="AlphaFoldDB" id="A0A0A1SKS4"/>
<dbReference type="InterPro" id="IPR055222">
    <property type="entry name" value="PRISE-like_Rossmann-fold"/>
</dbReference>
<accession>A0A0A1SKS4</accession>
<evidence type="ECO:0000313" key="3">
    <source>
        <dbReference type="EMBL" id="CEJ80853.1"/>
    </source>
</evidence>
<evidence type="ECO:0000259" key="2">
    <source>
        <dbReference type="Pfam" id="PF22917"/>
    </source>
</evidence>
<keyword evidence="4" id="KW-1185">Reference proteome</keyword>